<accession>A0A1D9FV98</accession>
<dbReference type="InterPro" id="IPR008538">
    <property type="entry name" value="Uma2"/>
</dbReference>
<dbReference type="InterPro" id="IPR012296">
    <property type="entry name" value="Nuclease_put_TT1808"/>
</dbReference>
<dbReference type="InterPro" id="IPR011335">
    <property type="entry name" value="Restrct_endonuc-II-like"/>
</dbReference>
<organism evidence="2 3">
    <name type="scientific">Moorena producens (strain JHB)</name>
    <dbReference type="NCBI Taxonomy" id="1454205"/>
    <lineage>
        <taxon>Bacteria</taxon>
        <taxon>Bacillati</taxon>
        <taxon>Cyanobacteriota</taxon>
        <taxon>Cyanophyceae</taxon>
        <taxon>Coleofasciculales</taxon>
        <taxon>Coleofasciculaceae</taxon>
        <taxon>Moorena</taxon>
    </lineage>
</organism>
<dbReference type="PANTHER" id="PTHR34107">
    <property type="entry name" value="SLL0198 PROTEIN-RELATED"/>
    <property type="match status" value="1"/>
</dbReference>
<reference evidence="3" key="1">
    <citation type="submission" date="2016-10" db="EMBL/GenBank/DDBJ databases">
        <title>Comparative genomics uncovers the prolific and rare metabolic potential of the cyanobacterial genus Moorea.</title>
        <authorList>
            <person name="Leao T."/>
            <person name="Castelao G."/>
            <person name="Korobeynikov A."/>
            <person name="Monroe E.A."/>
            <person name="Podell S."/>
            <person name="Glukhov E."/>
            <person name="Allen E."/>
            <person name="Gerwick W.H."/>
            <person name="Gerwick L."/>
        </authorList>
    </citation>
    <scope>NUCLEOTIDE SEQUENCE [LARGE SCALE GENOMIC DNA]</scope>
    <source>
        <strain evidence="3">JHB</strain>
    </source>
</reference>
<keyword evidence="2" id="KW-0540">Nuclease</keyword>
<dbReference type="SUPFAM" id="SSF52980">
    <property type="entry name" value="Restriction endonuclease-like"/>
    <property type="match status" value="1"/>
</dbReference>
<feature type="domain" description="Putative restriction endonuclease" evidence="1">
    <location>
        <begin position="8"/>
        <end position="174"/>
    </location>
</feature>
<sequence length="183" mass="20618">MPNLTVKDLETLQTQHPDYQMELIGGEIIFMSPSGLESDEVAIEIAAQLRNWVRPRKLGRVSGSSGGFRLPNTDGDVRAPDASFILAERLPRTTENYAELVPDLTFEVKYKTDSLPKLRQKIQQFLELGTKVGVLVDPRTRTMEVYRLNQDKVVLGDGDVLQVPELLPGWELPVVEVWAPEFD</sequence>
<protein>
    <submittedName>
        <fullName evidence="2">Uma2 family endonuclease</fullName>
    </submittedName>
</protein>
<keyword evidence="2" id="KW-0255">Endonuclease</keyword>
<name>A0A1D9FV98_MOOP1</name>
<evidence type="ECO:0000313" key="2">
    <source>
        <dbReference type="EMBL" id="AOY79296.1"/>
    </source>
</evidence>
<evidence type="ECO:0000259" key="1">
    <source>
        <dbReference type="Pfam" id="PF05685"/>
    </source>
</evidence>
<proteinExistence type="predicted"/>
<dbReference type="AlphaFoldDB" id="A0A1D9FV98"/>
<dbReference type="Proteomes" id="UP000176944">
    <property type="component" value="Chromosome"/>
</dbReference>
<dbReference type="CDD" id="cd06260">
    <property type="entry name" value="DUF820-like"/>
    <property type="match status" value="1"/>
</dbReference>
<dbReference type="PANTHER" id="PTHR34107:SF7">
    <property type="entry name" value="SLR2092 PROTEIN"/>
    <property type="match status" value="1"/>
</dbReference>
<dbReference type="Pfam" id="PF05685">
    <property type="entry name" value="Uma2"/>
    <property type="match status" value="1"/>
</dbReference>
<evidence type="ECO:0000313" key="3">
    <source>
        <dbReference type="Proteomes" id="UP000176944"/>
    </source>
</evidence>
<gene>
    <name evidence="2" type="ORF">BJP36_04575</name>
</gene>
<dbReference type="Gene3D" id="3.90.1570.10">
    <property type="entry name" value="tt1808, chain A"/>
    <property type="match status" value="1"/>
</dbReference>
<dbReference type="EMBL" id="CP017708">
    <property type="protein sequence ID" value="AOY79296.1"/>
    <property type="molecule type" value="Genomic_DNA"/>
</dbReference>
<dbReference type="GO" id="GO:0004519">
    <property type="term" value="F:endonuclease activity"/>
    <property type="evidence" value="ECO:0007669"/>
    <property type="project" value="UniProtKB-KW"/>
</dbReference>
<keyword evidence="2" id="KW-0378">Hydrolase</keyword>